<evidence type="ECO:0008006" key="3">
    <source>
        <dbReference type="Google" id="ProtNLM"/>
    </source>
</evidence>
<dbReference type="Proteomes" id="UP000325797">
    <property type="component" value="Chromosome"/>
</dbReference>
<dbReference type="SUPFAM" id="SSF55298">
    <property type="entry name" value="YjgF-like"/>
    <property type="match status" value="1"/>
</dbReference>
<accession>A0A5J6MZ89</accession>
<reference evidence="1 2" key="1">
    <citation type="submission" date="2019-08" db="EMBL/GenBank/DDBJ databases">
        <title>Hyperibacter terrae gen. nov., sp. nov. and Hyperibacter viscosus sp. nov., two new members in the family Rhodospirillaceae isolated from the rhizosphere of Hypericum perforatum.</title>
        <authorList>
            <person name="Noviana Z."/>
        </authorList>
    </citation>
    <scope>NUCLEOTIDE SEQUENCE [LARGE SCALE GENOMIC DNA]</scope>
    <source>
        <strain evidence="1 2">R5959</strain>
    </source>
</reference>
<protein>
    <recommendedName>
        <fullName evidence="3">RidA family protein</fullName>
    </recommendedName>
</protein>
<gene>
    <name evidence="1" type="ORF">FRZ61_18540</name>
</gene>
<dbReference type="RefSeq" id="WP_151116845.1">
    <property type="nucleotide sequence ID" value="NZ_CP042582.1"/>
</dbReference>
<dbReference type="InterPro" id="IPR006175">
    <property type="entry name" value="YjgF/YER057c/UK114"/>
</dbReference>
<keyword evidence="2" id="KW-1185">Reference proteome</keyword>
<dbReference type="OrthoDB" id="9783572at2"/>
<proteinExistence type="predicted"/>
<dbReference type="KEGG" id="hadh:FRZ61_18540"/>
<dbReference type="Pfam" id="PF01042">
    <property type="entry name" value="Ribonuc_L-PSP"/>
    <property type="match status" value="1"/>
</dbReference>
<evidence type="ECO:0000313" key="2">
    <source>
        <dbReference type="Proteomes" id="UP000325797"/>
    </source>
</evidence>
<dbReference type="CDD" id="cd06154">
    <property type="entry name" value="YjgF_YER057c_UK114_like_6"/>
    <property type="match status" value="1"/>
</dbReference>
<dbReference type="PANTHER" id="PTHR43857:SF1">
    <property type="entry name" value="YJGH FAMILY PROTEIN"/>
    <property type="match status" value="1"/>
</dbReference>
<name>A0A5J6MZ89_9PROT</name>
<evidence type="ECO:0000313" key="1">
    <source>
        <dbReference type="EMBL" id="QEX21925.1"/>
    </source>
</evidence>
<sequence length="140" mass="15440">MSVARQRISSGSSFEELAGYSRAIVDGDWVFVSGTTGFDYKAGTISPDVVEQTHQCFRNIEWALGQAKAGLKDMVRIQIHLTDAADFKAIAPVVGQYCREARPANTTVVAQLIDPRMKIEIEVTARRDMSGPPDRPGRNR</sequence>
<dbReference type="EMBL" id="CP042582">
    <property type="protein sequence ID" value="QEX21925.1"/>
    <property type="molecule type" value="Genomic_DNA"/>
</dbReference>
<dbReference type="AlphaFoldDB" id="A0A5J6MZ89"/>
<dbReference type="InterPro" id="IPR035959">
    <property type="entry name" value="RutC-like_sf"/>
</dbReference>
<dbReference type="Gene3D" id="3.30.1330.40">
    <property type="entry name" value="RutC-like"/>
    <property type="match status" value="1"/>
</dbReference>
<dbReference type="PANTHER" id="PTHR43857">
    <property type="entry name" value="BLR7761 PROTEIN"/>
    <property type="match status" value="1"/>
</dbReference>
<organism evidence="1 2">
    <name type="scientific">Hypericibacter adhaerens</name>
    <dbReference type="NCBI Taxonomy" id="2602016"/>
    <lineage>
        <taxon>Bacteria</taxon>
        <taxon>Pseudomonadati</taxon>
        <taxon>Pseudomonadota</taxon>
        <taxon>Alphaproteobacteria</taxon>
        <taxon>Rhodospirillales</taxon>
        <taxon>Dongiaceae</taxon>
        <taxon>Hypericibacter</taxon>
    </lineage>
</organism>